<protein>
    <submittedName>
        <fullName evidence="1">Uncharacterized protein</fullName>
    </submittedName>
</protein>
<organism evidence="1 2">
    <name type="scientific">Pseudomonas fluorescens LMG 5329</name>
    <dbReference type="NCBI Taxonomy" id="1324332"/>
    <lineage>
        <taxon>Bacteria</taxon>
        <taxon>Pseudomonadati</taxon>
        <taxon>Pseudomonadota</taxon>
        <taxon>Gammaproteobacteria</taxon>
        <taxon>Pseudomonadales</taxon>
        <taxon>Pseudomonadaceae</taxon>
        <taxon>Pseudomonas</taxon>
    </lineage>
</organism>
<dbReference type="EMBL" id="ASGY01000013">
    <property type="protein sequence ID" value="KGE69703.1"/>
    <property type="molecule type" value="Genomic_DNA"/>
</dbReference>
<accession>A0A0A1Z656</accession>
<dbReference type="OrthoDB" id="6898400at2"/>
<sequence length="74" mass="7942">MTETKLIASLFDRLNQNQLALGAAVEELSNWVEQRGSADIANNVRGALETLDENLVFIRQGIAELAVAGSLGQS</sequence>
<gene>
    <name evidence="1" type="ORF">K814_0101110</name>
</gene>
<proteinExistence type="predicted"/>
<reference evidence="1 2" key="1">
    <citation type="journal article" date="2013" name="Genome Announc.">
        <title>Draft Genome Sequence of Pseudomonas fluorescens LMG 5329, a White Line-Inducing Principle-Producing Bioindicator for the Mushroom Pathogen Pseudomonas tolaasii.</title>
        <authorList>
            <person name="Ghequire M.G."/>
            <person name="Rokni-Zadeh H."/>
            <person name="Zarrineh P."/>
            <person name="De Mot R."/>
        </authorList>
    </citation>
    <scope>NUCLEOTIDE SEQUENCE [LARGE SCALE GENOMIC DNA]</scope>
    <source>
        <strain evidence="1 2">LMG 5329</strain>
    </source>
</reference>
<dbReference type="RefSeq" id="WP_038842061.1">
    <property type="nucleotide sequence ID" value="NZ_ASGY01000013.1"/>
</dbReference>
<dbReference type="AlphaFoldDB" id="A0A0A1Z656"/>
<evidence type="ECO:0000313" key="1">
    <source>
        <dbReference type="EMBL" id="KGE69703.1"/>
    </source>
</evidence>
<comment type="caution">
    <text evidence="1">The sequence shown here is derived from an EMBL/GenBank/DDBJ whole genome shotgun (WGS) entry which is preliminary data.</text>
</comment>
<name>A0A0A1Z656_PSEFL</name>
<dbReference type="Proteomes" id="UP000030060">
    <property type="component" value="Unassembled WGS sequence"/>
</dbReference>
<evidence type="ECO:0000313" key="2">
    <source>
        <dbReference type="Proteomes" id="UP000030060"/>
    </source>
</evidence>